<protein>
    <recommendedName>
        <fullName evidence="3">Molybdopterin synthase sulfur carrier subunit</fullName>
    </recommendedName>
</protein>
<dbReference type="RefSeq" id="WP_275705512.1">
    <property type="nucleotide sequence ID" value="NZ_JANCMW010000003.1"/>
</dbReference>
<comment type="similarity">
    <text evidence="2">Belongs to the MoaD family.</text>
</comment>
<evidence type="ECO:0000313" key="4">
    <source>
        <dbReference type="EMBL" id="MDF0749996.1"/>
    </source>
</evidence>
<comment type="caution">
    <text evidence="4">The sequence shown here is derived from an EMBL/GenBank/DDBJ whole genome shotgun (WGS) entry which is preliminary data.</text>
</comment>
<dbReference type="Gene3D" id="3.10.20.30">
    <property type="match status" value="1"/>
</dbReference>
<name>A0ABT5Y8U3_9GAMM</name>
<dbReference type="PANTHER" id="PTHR33359">
    <property type="entry name" value="MOLYBDOPTERIN SYNTHASE SULFUR CARRIER SUBUNIT"/>
    <property type="match status" value="1"/>
</dbReference>
<dbReference type="InterPro" id="IPR044672">
    <property type="entry name" value="MOCS2A"/>
</dbReference>
<dbReference type="SUPFAM" id="SSF54285">
    <property type="entry name" value="MoaD/ThiS"/>
    <property type="match status" value="1"/>
</dbReference>
<dbReference type="EMBL" id="JANCMW010000003">
    <property type="protein sequence ID" value="MDF0749996.1"/>
    <property type="molecule type" value="Genomic_DNA"/>
</dbReference>
<dbReference type="NCBIfam" id="TIGR01682">
    <property type="entry name" value="moaD"/>
    <property type="match status" value="1"/>
</dbReference>
<dbReference type="CDD" id="cd00754">
    <property type="entry name" value="Ubl_MoaD"/>
    <property type="match status" value="1"/>
</dbReference>
<accession>A0ABT5Y8U3</accession>
<proteinExistence type="inferred from homology"/>
<dbReference type="InterPro" id="IPR003749">
    <property type="entry name" value="ThiS/MoaD-like"/>
</dbReference>
<keyword evidence="5" id="KW-1185">Reference proteome</keyword>
<reference evidence="4" key="1">
    <citation type="submission" date="2022-07" db="EMBL/GenBank/DDBJ databases">
        <title>Marinobacter iranensis a new bacterium isolate from a hipersaline lake in Iran.</title>
        <authorList>
            <person name="Mohammad A.M.A."/>
            <person name="Cristina S.-P."/>
            <person name="Antonio V."/>
        </authorList>
    </citation>
    <scope>NUCLEOTIDE SEQUENCE</scope>
    <source>
        <strain evidence="4">71-i</strain>
    </source>
</reference>
<keyword evidence="1" id="KW-0547">Nucleotide-binding</keyword>
<evidence type="ECO:0000256" key="2">
    <source>
        <dbReference type="ARBA" id="ARBA00024200"/>
    </source>
</evidence>
<dbReference type="PANTHER" id="PTHR33359:SF1">
    <property type="entry name" value="MOLYBDOPTERIN SYNTHASE SULFUR CARRIER SUBUNIT"/>
    <property type="match status" value="1"/>
</dbReference>
<evidence type="ECO:0000256" key="1">
    <source>
        <dbReference type="ARBA" id="ARBA00022741"/>
    </source>
</evidence>
<evidence type="ECO:0000313" key="5">
    <source>
        <dbReference type="Proteomes" id="UP001143391"/>
    </source>
</evidence>
<sequence length="87" mass="9235">MATNNTITVKFFARLREELDTATLTVEAEPGLTAGRLLHDLAGKGGNWAQLDGALPVMIAVNQVMTKPDKVLQPGDEVAFFPPVTGG</sequence>
<dbReference type="Pfam" id="PF02597">
    <property type="entry name" value="ThiS"/>
    <property type="match status" value="1"/>
</dbReference>
<dbReference type="InterPro" id="IPR012675">
    <property type="entry name" value="Beta-grasp_dom_sf"/>
</dbReference>
<dbReference type="InterPro" id="IPR016155">
    <property type="entry name" value="Mopterin_synth/thiamin_S_b"/>
</dbReference>
<evidence type="ECO:0000256" key="3">
    <source>
        <dbReference type="ARBA" id="ARBA00024247"/>
    </source>
</evidence>
<gene>
    <name evidence="4" type="primary">moaD</name>
    <name evidence="4" type="ORF">NLU14_07105</name>
</gene>
<dbReference type="Proteomes" id="UP001143391">
    <property type="component" value="Unassembled WGS sequence"/>
</dbReference>
<organism evidence="4 5">
    <name type="scientific">Marinobacter iranensis</name>
    <dbReference type="NCBI Taxonomy" id="2962607"/>
    <lineage>
        <taxon>Bacteria</taxon>
        <taxon>Pseudomonadati</taxon>
        <taxon>Pseudomonadota</taxon>
        <taxon>Gammaproteobacteria</taxon>
        <taxon>Pseudomonadales</taxon>
        <taxon>Marinobacteraceae</taxon>
        <taxon>Marinobacter</taxon>
    </lineage>
</organism>